<dbReference type="InterPro" id="IPR008978">
    <property type="entry name" value="HSP20-like_chaperone"/>
</dbReference>
<proteinExistence type="inferred from homology"/>
<evidence type="ECO:0000313" key="5">
    <source>
        <dbReference type="EMBL" id="KZE72773.1"/>
    </source>
</evidence>
<comment type="similarity">
    <text evidence="1 2">Belongs to the small heat shock protein (HSP20) family.</text>
</comment>
<evidence type="ECO:0000313" key="6">
    <source>
        <dbReference type="Proteomes" id="UP000076563"/>
    </source>
</evidence>
<feature type="domain" description="SHSP" evidence="3">
    <location>
        <begin position="33"/>
        <end position="146"/>
    </location>
</feature>
<reference evidence="6" key="1">
    <citation type="submission" date="2016-01" db="EMBL/GenBank/DDBJ databases">
        <title>Draft genome of Chromobacterium sp. F49.</title>
        <authorList>
            <person name="Hong K.W."/>
        </authorList>
    </citation>
    <scope>NUCLEOTIDE SEQUENCE [LARGE SCALE GENOMIC DNA]</scope>
    <source>
        <strain evidence="6">M63</strain>
    </source>
</reference>
<evidence type="ECO:0000259" key="4">
    <source>
        <dbReference type="PROSITE" id="PS51203"/>
    </source>
</evidence>
<keyword evidence="6" id="KW-1185">Reference proteome</keyword>
<comment type="caution">
    <text evidence="5">The sequence shown here is derived from an EMBL/GenBank/DDBJ whole genome shotgun (WGS) entry which is preliminary data.</text>
</comment>
<dbReference type="Pfam" id="PF00011">
    <property type="entry name" value="HSP20"/>
    <property type="match status" value="1"/>
</dbReference>
<dbReference type="PROSITE" id="PS01031">
    <property type="entry name" value="SHSP"/>
    <property type="match status" value="1"/>
</dbReference>
<name>A0A163U3V7_9BACL</name>
<dbReference type="InterPro" id="IPR002068">
    <property type="entry name" value="A-crystallin/Hsp20_dom"/>
</dbReference>
<dbReference type="RefSeq" id="WP_063187359.1">
    <property type="nucleotide sequence ID" value="NZ_CP121215.1"/>
</dbReference>
<dbReference type="STRING" id="1007103.GCA_000213315_02094"/>
<protein>
    <submittedName>
        <fullName evidence="5">Heat-shock protein Hsp20</fullName>
    </submittedName>
</protein>
<dbReference type="Gene3D" id="2.60.40.790">
    <property type="match status" value="1"/>
</dbReference>
<evidence type="ECO:0000256" key="2">
    <source>
        <dbReference type="RuleBase" id="RU003616"/>
    </source>
</evidence>
<dbReference type="Proteomes" id="UP000076563">
    <property type="component" value="Unassembled WGS sequence"/>
</dbReference>
<sequence>MPLVPFEPFRRVDHWKKEMDKFFNEGLPSAFGFQQEFGAPRMDVYETENEVIAHCEIPGLEKKEDVDIQVEQQTLTIVGTVHKVHEAKEEQYHRKERYSGRFQRTVALPAEVQAEGTVATYKNGILEVKMPKVQNSARKRIDVEFH</sequence>
<dbReference type="InterPro" id="IPR031107">
    <property type="entry name" value="Small_HSP"/>
</dbReference>
<dbReference type="CDD" id="cd06464">
    <property type="entry name" value="ACD_sHsps-like"/>
    <property type="match status" value="1"/>
</dbReference>
<dbReference type="EMBL" id="LQRA01000099">
    <property type="protein sequence ID" value="KZE72773.1"/>
    <property type="molecule type" value="Genomic_DNA"/>
</dbReference>
<dbReference type="OrthoDB" id="1806521at2"/>
<dbReference type="eggNOG" id="COG0071">
    <property type="taxonomic scope" value="Bacteria"/>
</dbReference>
<organism evidence="5 6">
    <name type="scientific">Paenibacillus elgii</name>
    <dbReference type="NCBI Taxonomy" id="189691"/>
    <lineage>
        <taxon>Bacteria</taxon>
        <taxon>Bacillati</taxon>
        <taxon>Bacillota</taxon>
        <taxon>Bacilli</taxon>
        <taxon>Bacillales</taxon>
        <taxon>Paenibacillaceae</taxon>
        <taxon>Paenibacillus</taxon>
    </lineage>
</organism>
<evidence type="ECO:0000259" key="3">
    <source>
        <dbReference type="PROSITE" id="PS01031"/>
    </source>
</evidence>
<dbReference type="InterPro" id="IPR007052">
    <property type="entry name" value="CS_dom"/>
</dbReference>
<accession>A0A163U3V7</accession>
<dbReference type="PROSITE" id="PS51203">
    <property type="entry name" value="CS"/>
    <property type="match status" value="1"/>
</dbReference>
<dbReference type="SUPFAM" id="SSF49764">
    <property type="entry name" value="HSP20-like chaperones"/>
    <property type="match status" value="1"/>
</dbReference>
<dbReference type="AlphaFoldDB" id="A0A163U3V7"/>
<dbReference type="PANTHER" id="PTHR11527">
    <property type="entry name" value="HEAT-SHOCK PROTEIN 20 FAMILY MEMBER"/>
    <property type="match status" value="1"/>
</dbReference>
<evidence type="ECO:0000256" key="1">
    <source>
        <dbReference type="PROSITE-ProRule" id="PRU00285"/>
    </source>
</evidence>
<gene>
    <name evidence="5" type="ORF">AV654_04420</name>
</gene>
<feature type="domain" description="CS" evidence="4">
    <location>
        <begin position="37"/>
        <end position="142"/>
    </location>
</feature>